<comment type="caution">
    <text evidence="3">The sequence shown here is derived from an EMBL/GenBank/DDBJ whole genome shotgun (WGS) entry which is preliminary data.</text>
</comment>
<dbReference type="Gene3D" id="3.10.129.10">
    <property type="entry name" value="Hotdog Thioesterase"/>
    <property type="match status" value="1"/>
</dbReference>
<dbReference type="EMBL" id="BAAAUG010000091">
    <property type="protein sequence ID" value="GAA3122000.1"/>
    <property type="molecule type" value="Genomic_DNA"/>
</dbReference>
<organism evidence="3 4">
    <name type="scientific">Streptomyces rectiviolaceus</name>
    <dbReference type="NCBI Taxonomy" id="332591"/>
    <lineage>
        <taxon>Bacteria</taxon>
        <taxon>Bacillati</taxon>
        <taxon>Actinomycetota</taxon>
        <taxon>Actinomycetes</taxon>
        <taxon>Kitasatosporales</taxon>
        <taxon>Streptomycetaceae</taxon>
        <taxon>Streptomyces</taxon>
    </lineage>
</organism>
<feature type="domain" description="Thioesterase" evidence="2">
    <location>
        <begin position="69"/>
        <end position="145"/>
    </location>
</feature>
<dbReference type="NCBIfam" id="TIGR00369">
    <property type="entry name" value="unchar_dom_1"/>
    <property type="match status" value="1"/>
</dbReference>
<dbReference type="Proteomes" id="UP001501637">
    <property type="component" value="Unassembled WGS sequence"/>
</dbReference>
<dbReference type="RefSeq" id="WP_344524092.1">
    <property type="nucleotide sequence ID" value="NZ_BAAAUG010000091.1"/>
</dbReference>
<sequence>MIAYSDGEGDEKGSVPNLSTDLRDETVYDRLGPRPPVAEMINWTLLSLDKESQSIHLSFTAAKNFTNPGGTVHGGFISAMLDECMGSAVVGLTEAEFLPVTISMTTDFIRPVLPGEVFGEGRITSMSGRSAFLEGRLTDPEGNVLARSVGSFRLFPFPDGVKK</sequence>
<dbReference type="InterPro" id="IPR003736">
    <property type="entry name" value="PAAI_dom"/>
</dbReference>
<dbReference type="PANTHER" id="PTHR47260:SF1">
    <property type="entry name" value="UPF0644 PROTEIN PB2B4.06"/>
    <property type="match status" value="1"/>
</dbReference>
<accession>A0ABP6MPY6</accession>
<dbReference type="SUPFAM" id="SSF54637">
    <property type="entry name" value="Thioesterase/thiol ester dehydrase-isomerase"/>
    <property type="match status" value="1"/>
</dbReference>
<dbReference type="Pfam" id="PF03061">
    <property type="entry name" value="4HBT"/>
    <property type="match status" value="1"/>
</dbReference>
<evidence type="ECO:0000313" key="3">
    <source>
        <dbReference type="EMBL" id="GAA3122000.1"/>
    </source>
</evidence>
<evidence type="ECO:0000259" key="2">
    <source>
        <dbReference type="Pfam" id="PF03061"/>
    </source>
</evidence>
<dbReference type="InterPro" id="IPR006683">
    <property type="entry name" value="Thioestr_dom"/>
</dbReference>
<protein>
    <submittedName>
        <fullName evidence="3">PaaI family thioesterase</fullName>
    </submittedName>
</protein>
<dbReference type="InterPro" id="IPR029069">
    <property type="entry name" value="HotDog_dom_sf"/>
</dbReference>
<evidence type="ECO:0000256" key="1">
    <source>
        <dbReference type="ARBA" id="ARBA00022801"/>
    </source>
</evidence>
<dbReference type="PANTHER" id="PTHR47260">
    <property type="entry name" value="UPF0644 PROTEIN PB2B4.06"/>
    <property type="match status" value="1"/>
</dbReference>
<dbReference type="InterPro" id="IPR052061">
    <property type="entry name" value="PTE-AB_protein"/>
</dbReference>
<keyword evidence="1" id="KW-0378">Hydrolase</keyword>
<evidence type="ECO:0000313" key="4">
    <source>
        <dbReference type="Proteomes" id="UP001501637"/>
    </source>
</evidence>
<name>A0ABP6MPY6_9ACTN</name>
<keyword evidence="4" id="KW-1185">Reference proteome</keyword>
<dbReference type="CDD" id="cd03443">
    <property type="entry name" value="PaaI_thioesterase"/>
    <property type="match status" value="1"/>
</dbReference>
<proteinExistence type="predicted"/>
<gene>
    <name evidence="3" type="ORF">GCM10010449_49820</name>
</gene>
<reference evidence="4" key="1">
    <citation type="journal article" date="2019" name="Int. J. Syst. Evol. Microbiol.">
        <title>The Global Catalogue of Microorganisms (GCM) 10K type strain sequencing project: providing services to taxonomists for standard genome sequencing and annotation.</title>
        <authorList>
            <consortium name="The Broad Institute Genomics Platform"/>
            <consortium name="The Broad Institute Genome Sequencing Center for Infectious Disease"/>
            <person name="Wu L."/>
            <person name="Ma J."/>
        </authorList>
    </citation>
    <scope>NUCLEOTIDE SEQUENCE [LARGE SCALE GENOMIC DNA]</scope>
    <source>
        <strain evidence="4">JCM 9092</strain>
    </source>
</reference>